<evidence type="ECO:0000256" key="3">
    <source>
        <dbReference type="ARBA" id="ARBA00022989"/>
    </source>
</evidence>
<keyword evidence="2 5" id="KW-0812">Transmembrane</keyword>
<keyword evidence="7" id="KW-1185">Reference proteome</keyword>
<evidence type="ECO:0000256" key="4">
    <source>
        <dbReference type="ARBA" id="ARBA00023136"/>
    </source>
</evidence>
<comment type="subcellular location">
    <subcellularLocation>
        <location evidence="1">Membrane</location>
        <topology evidence="1">Multi-pass membrane protein</topology>
    </subcellularLocation>
</comment>
<name>A0A6I6G3B7_9BACT</name>
<dbReference type="EMBL" id="CP046566">
    <property type="protein sequence ID" value="QGW27106.1"/>
    <property type="molecule type" value="Genomic_DNA"/>
</dbReference>
<dbReference type="Pfam" id="PF09685">
    <property type="entry name" value="MamF_MmsF"/>
    <property type="match status" value="1"/>
</dbReference>
<feature type="transmembrane region" description="Helical" evidence="5">
    <location>
        <begin position="30"/>
        <end position="50"/>
    </location>
</feature>
<dbReference type="Proteomes" id="UP000426027">
    <property type="component" value="Chromosome"/>
</dbReference>
<feature type="transmembrane region" description="Helical" evidence="5">
    <location>
        <begin position="70"/>
        <end position="103"/>
    </location>
</feature>
<dbReference type="KEGG" id="fls:GLV81_02385"/>
<proteinExistence type="predicted"/>
<organism evidence="6 7">
    <name type="scientific">Phnomibacter ginsenosidimutans</name>
    <dbReference type="NCBI Taxonomy" id="2676868"/>
    <lineage>
        <taxon>Bacteria</taxon>
        <taxon>Pseudomonadati</taxon>
        <taxon>Bacteroidota</taxon>
        <taxon>Chitinophagia</taxon>
        <taxon>Chitinophagales</taxon>
        <taxon>Chitinophagaceae</taxon>
        <taxon>Phnomibacter</taxon>
    </lineage>
</organism>
<evidence type="ECO:0000256" key="2">
    <source>
        <dbReference type="ARBA" id="ARBA00022692"/>
    </source>
</evidence>
<dbReference type="InterPro" id="IPR019109">
    <property type="entry name" value="MamF_MmsF"/>
</dbReference>
<keyword evidence="4 5" id="KW-0472">Membrane</keyword>
<evidence type="ECO:0000256" key="5">
    <source>
        <dbReference type="SAM" id="Phobius"/>
    </source>
</evidence>
<sequence length="123" mass="13935">MAQSFDPQDILNRDETFATPPTSDERTMAILCHVLSLFFWIVPALIIYLIKKDESPYVAAHAKESLNFQITMTIVAIGLFISIIGILLLWLVGILSLVLVIVATVKASENKLYRYPLTWRLIK</sequence>
<evidence type="ECO:0000256" key="1">
    <source>
        <dbReference type="ARBA" id="ARBA00004141"/>
    </source>
</evidence>
<gene>
    <name evidence="6" type="ORF">GLV81_02385</name>
</gene>
<evidence type="ECO:0000313" key="6">
    <source>
        <dbReference type="EMBL" id="QGW27106.1"/>
    </source>
</evidence>
<dbReference type="AlphaFoldDB" id="A0A6I6G3B7"/>
<keyword evidence="3 5" id="KW-1133">Transmembrane helix</keyword>
<reference evidence="6 7" key="1">
    <citation type="submission" date="2019-11" db="EMBL/GenBank/DDBJ databases">
        <authorList>
            <person name="Im W.T."/>
        </authorList>
    </citation>
    <scope>NUCLEOTIDE SEQUENCE [LARGE SCALE GENOMIC DNA]</scope>
    <source>
        <strain evidence="6 7">SB-02</strain>
    </source>
</reference>
<protein>
    <submittedName>
        <fullName evidence="6">DUF4870 domain-containing protein</fullName>
    </submittedName>
</protein>
<evidence type="ECO:0000313" key="7">
    <source>
        <dbReference type="Proteomes" id="UP000426027"/>
    </source>
</evidence>
<dbReference type="RefSeq" id="WP_157476529.1">
    <property type="nucleotide sequence ID" value="NZ_CP046566.1"/>
</dbReference>
<accession>A0A6I6G3B7</accession>